<proteinExistence type="predicted"/>
<dbReference type="Proteomes" id="UP001143910">
    <property type="component" value="Unassembled WGS sequence"/>
</dbReference>
<protein>
    <submittedName>
        <fullName evidence="1">Uncharacterized protein</fullName>
    </submittedName>
</protein>
<evidence type="ECO:0000313" key="2">
    <source>
        <dbReference type="Proteomes" id="UP001143910"/>
    </source>
</evidence>
<keyword evidence="2" id="KW-1185">Reference proteome</keyword>
<evidence type="ECO:0000313" key="1">
    <source>
        <dbReference type="EMBL" id="KAJ2962415.1"/>
    </source>
</evidence>
<accession>A0ACC1MEA7</accession>
<gene>
    <name evidence="1" type="ORF">NQ176_g10938</name>
</gene>
<sequence>MTQTFRLWIVCAIFTVFISLTATADTKNNVKAQWELWGEPGDYDEEWQKSGVTREVWEHFARMHLANRVRIKIETISTCEPKHIDSTGCRAPSIIYPTPPVRDAPWVMWDFEKQYTVTWGNVNDSYPQQFSWHNNFCGDLNKTLSTVQRSYTFTFKELAAEYPKSQCDYTTAEFLTLADSNHHSLFVEQPLHPASLYGYRGGVALWTARSKAEVLAAQARRPEKSDRLEL</sequence>
<comment type="caution">
    <text evidence="1">The sequence shown here is derived from an EMBL/GenBank/DDBJ whole genome shotgun (WGS) entry which is preliminary data.</text>
</comment>
<organism evidence="1 2">
    <name type="scientific">Zarea fungicola</name>
    <dbReference type="NCBI Taxonomy" id="93591"/>
    <lineage>
        <taxon>Eukaryota</taxon>
        <taxon>Fungi</taxon>
        <taxon>Dikarya</taxon>
        <taxon>Ascomycota</taxon>
        <taxon>Pezizomycotina</taxon>
        <taxon>Sordariomycetes</taxon>
        <taxon>Hypocreomycetidae</taxon>
        <taxon>Hypocreales</taxon>
        <taxon>Cordycipitaceae</taxon>
        <taxon>Zarea</taxon>
    </lineage>
</organism>
<reference evidence="1" key="1">
    <citation type="submission" date="2022-08" db="EMBL/GenBank/DDBJ databases">
        <title>Genome Sequence of Lecanicillium fungicola.</title>
        <authorList>
            <person name="Buettner E."/>
        </authorList>
    </citation>
    <scope>NUCLEOTIDE SEQUENCE</scope>
    <source>
        <strain evidence="1">Babe33</strain>
    </source>
</reference>
<name>A0ACC1MEA7_9HYPO</name>
<dbReference type="EMBL" id="JANJQO010003288">
    <property type="protein sequence ID" value="KAJ2962415.1"/>
    <property type="molecule type" value="Genomic_DNA"/>
</dbReference>